<protein>
    <submittedName>
        <fullName evidence="1">Uncharacterized protein</fullName>
    </submittedName>
</protein>
<dbReference type="EMBL" id="GBXM01009395">
    <property type="protein sequence ID" value="JAH99182.1"/>
    <property type="molecule type" value="Transcribed_RNA"/>
</dbReference>
<evidence type="ECO:0000313" key="1">
    <source>
        <dbReference type="EMBL" id="JAH99182.1"/>
    </source>
</evidence>
<dbReference type="AlphaFoldDB" id="A0A0E9X8U8"/>
<proteinExistence type="predicted"/>
<organism evidence="1">
    <name type="scientific">Anguilla anguilla</name>
    <name type="common">European freshwater eel</name>
    <name type="synonym">Muraena anguilla</name>
    <dbReference type="NCBI Taxonomy" id="7936"/>
    <lineage>
        <taxon>Eukaryota</taxon>
        <taxon>Metazoa</taxon>
        <taxon>Chordata</taxon>
        <taxon>Craniata</taxon>
        <taxon>Vertebrata</taxon>
        <taxon>Euteleostomi</taxon>
        <taxon>Actinopterygii</taxon>
        <taxon>Neopterygii</taxon>
        <taxon>Teleostei</taxon>
        <taxon>Anguilliformes</taxon>
        <taxon>Anguillidae</taxon>
        <taxon>Anguilla</taxon>
    </lineage>
</organism>
<sequence>MLKPHQGFFYHILQYIHPIYLDFRAGPDTMSVGPYCLLRFYILGT</sequence>
<reference evidence="1" key="2">
    <citation type="journal article" date="2015" name="Fish Shellfish Immunol.">
        <title>Early steps in the European eel (Anguilla anguilla)-Vibrio vulnificus interaction in the gills: Role of the RtxA13 toxin.</title>
        <authorList>
            <person name="Callol A."/>
            <person name="Pajuelo D."/>
            <person name="Ebbesson L."/>
            <person name="Teles M."/>
            <person name="MacKenzie S."/>
            <person name="Amaro C."/>
        </authorList>
    </citation>
    <scope>NUCLEOTIDE SEQUENCE</scope>
</reference>
<reference evidence="1" key="1">
    <citation type="submission" date="2014-11" db="EMBL/GenBank/DDBJ databases">
        <authorList>
            <person name="Amaro Gonzalez C."/>
        </authorList>
    </citation>
    <scope>NUCLEOTIDE SEQUENCE</scope>
</reference>
<name>A0A0E9X8U8_ANGAN</name>
<accession>A0A0E9X8U8</accession>